<dbReference type="GO" id="GO:0015250">
    <property type="term" value="F:water channel activity"/>
    <property type="evidence" value="ECO:0007669"/>
    <property type="project" value="TreeGrafter"/>
</dbReference>
<evidence type="ECO:0000256" key="11">
    <source>
        <dbReference type="SAM" id="Phobius"/>
    </source>
</evidence>
<comment type="catalytic activity">
    <reaction evidence="8">
        <text>H2O(in) = H2O(out)</text>
        <dbReference type="Rhea" id="RHEA:29667"/>
        <dbReference type="ChEBI" id="CHEBI:15377"/>
    </reaction>
</comment>
<evidence type="ECO:0000313" key="12">
    <source>
        <dbReference type="EMBL" id="KIW64978.1"/>
    </source>
</evidence>
<dbReference type="AlphaFoldDB" id="A0A0D2FAF7"/>
<feature type="transmembrane region" description="Helical" evidence="11">
    <location>
        <begin position="256"/>
        <end position="275"/>
    </location>
</feature>
<evidence type="ECO:0000256" key="1">
    <source>
        <dbReference type="ARBA" id="ARBA00004141"/>
    </source>
</evidence>
<feature type="transmembrane region" description="Helical" evidence="11">
    <location>
        <begin position="181"/>
        <end position="204"/>
    </location>
</feature>
<gene>
    <name evidence="12" type="ORF">PV04_07272</name>
</gene>
<feature type="region of interest" description="Disordered" evidence="10">
    <location>
        <begin position="288"/>
        <end position="307"/>
    </location>
</feature>
<keyword evidence="6 11" id="KW-1133">Transmembrane helix</keyword>
<feature type="compositionally biased region" description="Basic and acidic residues" evidence="10">
    <location>
        <begin position="295"/>
        <end position="307"/>
    </location>
</feature>
<dbReference type="PRINTS" id="PR00783">
    <property type="entry name" value="MINTRINSICP"/>
</dbReference>
<evidence type="ECO:0000256" key="6">
    <source>
        <dbReference type="ARBA" id="ARBA00022989"/>
    </source>
</evidence>
<dbReference type="Proteomes" id="UP000054266">
    <property type="component" value="Unassembled WGS sequence"/>
</dbReference>
<comment type="similarity">
    <text evidence="2 9">Belongs to the MIP/aquaporin (TC 1.A.8) family.</text>
</comment>
<dbReference type="Gene3D" id="1.20.1080.10">
    <property type="entry name" value="Glycerol uptake facilitator protein"/>
    <property type="match status" value="1"/>
</dbReference>
<keyword evidence="7 11" id="KW-0472">Membrane</keyword>
<sequence length="307" mass="33174">MPRHFPPNSIRRQNQASSTAANANAASPAGDAQHRHHLPRNNDPERDLLSRRQRTKNHLIAVIGEYAGTTLFLWFSFAGAQACAITGGGGVANTPNQVVLTSLAFGFSLLVTVWAFYRISGGLFNPAVTLGLVITKNLPWFRGLILLPAQLLGGMTAAGLVKCMFPGPLVVSTTLSNGTTPAQGVFIEMFLTSLLVFAVLMLAAEKHYATFVAPVGIGLALFVAMMAGLPFTGSSLNPARSFGPAVAIPYFPGYHYIYWFGPIMGSLLAGGYYHFVKYFKYEEVNPGQDAVSPEEMEREKSQDEERG</sequence>
<reference evidence="12 13" key="1">
    <citation type="submission" date="2015-01" db="EMBL/GenBank/DDBJ databases">
        <title>The Genome Sequence of Capronia semiimmersa CBS27337.</title>
        <authorList>
            <consortium name="The Broad Institute Genomics Platform"/>
            <person name="Cuomo C."/>
            <person name="de Hoog S."/>
            <person name="Gorbushina A."/>
            <person name="Stielow B."/>
            <person name="Teixiera M."/>
            <person name="Abouelleil A."/>
            <person name="Chapman S.B."/>
            <person name="Priest M."/>
            <person name="Young S.K."/>
            <person name="Wortman J."/>
            <person name="Nusbaum C."/>
            <person name="Birren B."/>
        </authorList>
    </citation>
    <scope>NUCLEOTIDE SEQUENCE [LARGE SCALE GENOMIC DNA]</scope>
    <source>
        <strain evidence="12 13">CBS 27337</strain>
    </source>
</reference>
<evidence type="ECO:0000313" key="13">
    <source>
        <dbReference type="Proteomes" id="UP000054266"/>
    </source>
</evidence>
<evidence type="ECO:0000256" key="3">
    <source>
        <dbReference type="ARBA" id="ARBA00022448"/>
    </source>
</evidence>
<dbReference type="PANTHER" id="PTHR19139">
    <property type="entry name" value="AQUAPORIN TRANSPORTER"/>
    <property type="match status" value="1"/>
</dbReference>
<proteinExistence type="inferred from homology"/>
<comment type="subcellular location">
    <subcellularLocation>
        <location evidence="1">Membrane</location>
        <topology evidence="1">Multi-pass membrane protein</topology>
    </subcellularLocation>
</comment>
<evidence type="ECO:0000256" key="9">
    <source>
        <dbReference type="RuleBase" id="RU000477"/>
    </source>
</evidence>
<feature type="transmembrane region" description="Helical" evidence="11">
    <location>
        <begin position="211"/>
        <end position="236"/>
    </location>
</feature>
<feature type="transmembrane region" description="Helical" evidence="11">
    <location>
        <begin position="98"/>
        <end position="119"/>
    </location>
</feature>
<feature type="transmembrane region" description="Helical" evidence="11">
    <location>
        <begin position="140"/>
        <end position="161"/>
    </location>
</feature>
<name>A0A0D2FAF7_9EURO</name>
<dbReference type="InterPro" id="IPR023271">
    <property type="entry name" value="Aquaporin-like"/>
</dbReference>
<dbReference type="InterPro" id="IPR034294">
    <property type="entry name" value="Aquaporin_transptr"/>
</dbReference>
<feature type="transmembrane region" description="Helical" evidence="11">
    <location>
        <begin position="59"/>
        <end position="78"/>
    </location>
</feature>
<dbReference type="EMBL" id="KN846960">
    <property type="protein sequence ID" value="KIW64978.1"/>
    <property type="molecule type" value="Genomic_DNA"/>
</dbReference>
<dbReference type="STRING" id="5601.A0A0D2FAF7"/>
<evidence type="ECO:0000256" key="4">
    <source>
        <dbReference type="ARBA" id="ARBA00022692"/>
    </source>
</evidence>
<protein>
    <recommendedName>
        <fullName evidence="14">Aquaporin</fullName>
    </recommendedName>
</protein>
<evidence type="ECO:0000256" key="2">
    <source>
        <dbReference type="ARBA" id="ARBA00006175"/>
    </source>
</evidence>
<evidence type="ECO:0000256" key="8">
    <source>
        <dbReference type="ARBA" id="ARBA00034651"/>
    </source>
</evidence>
<evidence type="ECO:0008006" key="14">
    <source>
        <dbReference type="Google" id="ProtNLM"/>
    </source>
</evidence>
<dbReference type="PANTHER" id="PTHR19139:SF283">
    <property type="entry name" value="AQUAPORIN"/>
    <property type="match status" value="1"/>
</dbReference>
<dbReference type="HOGENOM" id="CLU_020019_1_4_1"/>
<keyword evidence="4 9" id="KW-0812">Transmembrane</keyword>
<dbReference type="GO" id="GO:0005886">
    <property type="term" value="C:plasma membrane"/>
    <property type="evidence" value="ECO:0007669"/>
    <property type="project" value="TreeGrafter"/>
</dbReference>
<feature type="region of interest" description="Disordered" evidence="10">
    <location>
        <begin position="1"/>
        <end position="47"/>
    </location>
</feature>
<dbReference type="InterPro" id="IPR000425">
    <property type="entry name" value="MIP"/>
</dbReference>
<accession>A0A0D2FAF7</accession>
<dbReference type="Pfam" id="PF00230">
    <property type="entry name" value="MIP"/>
    <property type="match status" value="1"/>
</dbReference>
<dbReference type="SUPFAM" id="SSF81338">
    <property type="entry name" value="Aquaporin-like"/>
    <property type="match status" value="1"/>
</dbReference>
<dbReference type="FunFam" id="1.20.1080.10:FF:000014">
    <property type="entry name" value="Aquaporin 1"/>
    <property type="match status" value="1"/>
</dbReference>
<keyword evidence="13" id="KW-1185">Reference proteome</keyword>
<feature type="compositionally biased region" description="Low complexity" evidence="10">
    <location>
        <begin position="13"/>
        <end position="31"/>
    </location>
</feature>
<evidence type="ECO:0000256" key="7">
    <source>
        <dbReference type="ARBA" id="ARBA00023136"/>
    </source>
</evidence>
<evidence type="ECO:0000256" key="5">
    <source>
        <dbReference type="ARBA" id="ARBA00022737"/>
    </source>
</evidence>
<organism evidence="12 13">
    <name type="scientific">Phialophora macrospora</name>
    <dbReference type="NCBI Taxonomy" id="1851006"/>
    <lineage>
        <taxon>Eukaryota</taxon>
        <taxon>Fungi</taxon>
        <taxon>Dikarya</taxon>
        <taxon>Ascomycota</taxon>
        <taxon>Pezizomycotina</taxon>
        <taxon>Eurotiomycetes</taxon>
        <taxon>Chaetothyriomycetidae</taxon>
        <taxon>Chaetothyriales</taxon>
        <taxon>Herpotrichiellaceae</taxon>
        <taxon>Phialophora</taxon>
    </lineage>
</organism>
<keyword evidence="5" id="KW-0677">Repeat</keyword>
<evidence type="ECO:0000256" key="10">
    <source>
        <dbReference type="SAM" id="MobiDB-lite"/>
    </source>
</evidence>
<keyword evidence="3 9" id="KW-0813">Transport</keyword>